<organism evidence="1 2">
    <name type="scientific">Cotesia glomerata</name>
    <name type="common">Lepidopteran parasitic wasp</name>
    <name type="synonym">Apanteles glomeratus</name>
    <dbReference type="NCBI Taxonomy" id="32391"/>
    <lineage>
        <taxon>Eukaryota</taxon>
        <taxon>Metazoa</taxon>
        <taxon>Ecdysozoa</taxon>
        <taxon>Arthropoda</taxon>
        <taxon>Hexapoda</taxon>
        <taxon>Insecta</taxon>
        <taxon>Pterygota</taxon>
        <taxon>Neoptera</taxon>
        <taxon>Endopterygota</taxon>
        <taxon>Hymenoptera</taxon>
        <taxon>Apocrita</taxon>
        <taxon>Ichneumonoidea</taxon>
        <taxon>Braconidae</taxon>
        <taxon>Microgastrinae</taxon>
        <taxon>Cotesia</taxon>
    </lineage>
</organism>
<dbReference type="EMBL" id="JAHXZJ010002237">
    <property type="protein sequence ID" value="KAH0547405.1"/>
    <property type="molecule type" value="Genomic_DNA"/>
</dbReference>
<gene>
    <name evidence="1" type="ORF">KQX54_019153</name>
</gene>
<reference evidence="1 2" key="1">
    <citation type="journal article" date="2021" name="J. Hered.">
        <title>A chromosome-level genome assembly of the parasitoid wasp, Cotesia glomerata (Hymenoptera: Braconidae).</title>
        <authorList>
            <person name="Pinto B.J."/>
            <person name="Weis J.J."/>
            <person name="Gamble T."/>
            <person name="Ode P.J."/>
            <person name="Paul R."/>
            <person name="Zaspel J.M."/>
        </authorList>
    </citation>
    <scope>NUCLEOTIDE SEQUENCE [LARGE SCALE GENOMIC DNA]</scope>
    <source>
        <strain evidence="1">CgM1</strain>
    </source>
</reference>
<protein>
    <submittedName>
        <fullName evidence="1">Uncharacterized protein</fullName>
    </submittedName>
</protein>
<evidence type="ECO:0000313" key="2">
    <source>
        <dbReference type="Proteomes" id="UP000826195"/>
    </source>
</evidence>
<keyword evidence="2" id="KW-1185">Reference proteome</keyword>
<proteinExistence type="predicted"/>
<name>A0AAV7I802_COTGL</name>
<dbReference type="AlphaFoldDB" id="A0AAV7I802"/>
<evidence type="ECO:0000313" key="1">
    <source>
        <dbReference type="EMBL" id="KAH0547405.1"/>
    </source>
</evidence>
<accession>A0AAV7I802</accession>
<dbReference type="Proteomes" id="UP000826195">
    <property type="component" value="Unassembled WGS sequence"/>
</dbReference>
<comment type="caution">
    <text evidence="1">The sequence shown here is derived from an EMBL/GenBank/DDBJ whole genome shotgun (WGS) entry which is preliminary data.</text>
</comment>
<sequence>MRGGKPAVGYKAQTGTEREEVECQRTKVMPAITPYKRSGLEFYPFSPFSPPPQTVSFLALTIPHYCRLFPFTSRSHLRMRKKSFIVESVRRLHDASVRGAQMLFWRVLAQFLNVYDCYRAFGMEEMIAGHL</sequence>